<evidence type="ECO:0000313" key="1">
    <source>
        <dbReference type="EMBL" id="KKL99394.1"/>
    </source>
</evidence>
<name>A0A0F9GKJ2_9ZZZZ</name>
<sequence length="425" mass="50487">MKSNYLKLLKILTNKYQKKFGNIWGVSLLSEKNPVKTRVFHNIMKEIKPEPVKIFPFIMQAVGKYFSFGFRYCLFLHKESKKPVKNLFVTYNENHLESLYSLPDSEILLIPQKTDWKEVWNSWQRCLYEFIRLSDFAYIGFKYVTYTLVYLRHFISLKNDICLLSKALLNREDGWELFREEIIRSFVGDVLIENLFYERIFQNINKNYLELEKIIYPYEGQNWEKALIVNTKAKSIGVLCTIPSHNMMSFWGNAITPDHIGVIGLASYYQFKDYYGDKVFILGSTRHQYLKDVETSKGTEILVLLGHDDYQNQLLLEYAEEFIKEYRVRYHPTKVKPIYGTLKEDLMSAKKIVLNSDSMVSVEAYLMGIQSEIVLFEDYVDLNPLEISLRRTDFNVEKFDNRETVKKYLFEFNSNEEMIRRIEEL</sequence>
<dbReference type="EMBL" id="LAZR01017688">
    <property type="protein sequence ID" value="KKL99394.1"/>
    <property type="molecule type" value="Genomic_DNA"/>
</dbReference>
<accession>A0A0F9GKJ2</accession>
<protein>
    <submittedName>
        <fullName evidence="1">Uncharacterized protein</fullName>
    </submittedName>
</protein>
<comment type="caution">
    <text evidence="1">The sequence shown here is derived from an EMBL/GenBank/DDBJ whole genome shotgun (WGS) entry which is preliminary data.</text>
</comment>
<gene>
    <name evidence="1" type="ORF">LCGC14_1814890</name>
</gene>
<organism evidence="1">
    <name type="scientific">marine sediment metagenome</name>
    <dbReference type="NCBI Taxonomy" id="412755"/>
    <lineage>
        <taxon>unclassified sequences</taxon>
        <taxon>metagenomes</taxon>
        <taxon>ecological metagenomes</taxon>
    </lineage>
</organism>
<proteinExistence type="predicted"/>
<dbReference type="AlphaFoldDB" id="A0A0F9GKJ2"/>
<reference evidence="1" key="1">
    <citation type="journal article" date="2015" name="Nature">
        <title>Complex archaea that bridge the gap between prokaryotes and eukaryotes.</title>
        <authorList>
            <person name="Spang A."/>
            <person name="Saw J.H."/>
            <person name="Jorgensen S.L."/>
            <person name="Zaremba-Niedzwiedzka K."/>
            <person name="Martijn J."/>
            <person name="Lind A.E."/>
            <person name="van Eijk R."/>
            <person name="Schleper C."/>
            <person name="Guy L."/>
            <person name="Ettema T.J."/>
        </authorList>
    </citation>
    <scope>NUCLEOTIDE SEQUENCE</scope>
</reference>